<keyword evidence="2" id="KW-1185">Reference proteome</keyword>
<comment type="caution">
    <text evidence="1">The sequence shown here is derived from an EMBL/GenBank/DDBJ whole genome shotgun (WGS) entry which is preliminary data.</text>
</comment>
<organism evidence="1 2">
    <name type="scientific">Massariosphaeria phaeospora</name>
    <dbReference type="NCBI Taxonomy" id="100035"/>
    <lineage>
        <taxon>Eukaryota</taxon>
        <taxon>Fungi</taxon>
        <taxon>Dikarya</taxon>
        <taxon>Ascomycota</taxon>
        <taxon>Pezizomycotina</taxon>
        <taxon>Dothideomycetes</taxon>
        <taxon>Pleosporomycetidae</taxon>
        <taxon>Pleosporales</taxon>
        <taxon>Pleosporales incertae sedis</taxon>
        <taxon>Massariosphaeria</taxon>
    </lineage>
</organism>
<dbReference type="AlphaFoldDB" id="A0A7C8I8E6"/>
<proteinExistence type="predicted"/>
<dbReference type="Proteomes" id="UP000481861">
    <property type="component" value="Unassembled WGS sequence"/>
</dbReference>
<dbReference type="EMBL" id="JAADJZ010000008">
    <property type="protein sequence ID" value="KAF2873274.1"/>
    <property type="molecule type" value="Genomic_DNA"/>
</dbReference>
<evidence type="ECO:0000313" key="1">
    <source>
        <dbReference type="EMBL" id="KAF2873274.1"/>
    </source>
</evidence>
<gene>
    <name evidence="1" type="ORF">BDV95DRAFT_490900</name>
</gene>
<dbReference type="OrthoDB" id="9976870at2759"/>
<name>A0A7C8I8E6_9PLEO</name>
<sequence length="233" mass="26697">MGKIDVSALESAKVISGPRTLFSGAFILEFLEPPPPLKATYAFQIRPRATLILGLLESNLIIVSSCAHLHFAQSETFFVVQGKVGTTDGYEAQDRMWTSANTPQEIVPWRPHTFWPCGEEDVEDTVLYVWAHPDSVSSPMDRLFFENLLQYVSDIHEKKAKMDMIQIMVTQHASDTAMVMFPRAFWLGPLRWWVPWKLQATVAAVGRLMGYRALMERYTEKEEWETYLHAKRA</sequence>
<reference evidence="1 2" key="1">
    <citation type="submission" date="2020-01" db="EMBL/GenBank/DDBJ databases">
        <authorList>
            <consortium name="DOE Joint Genome Institute"/>
            <person name="Haridas S."/>
            <person name="Albert R."/>
            <person name="Binder M."/>
            <person name="Bloem J."/>
            <person name="Labutti K."/>
            <person name="Salamov A."/>
            <person name="Andreopoulos B."/>
            <person name="Baker S.E."/>
            <person name="Barry K."/>
            <person name="Bills G."/>
            <person name="Bluhm B.H."/>
            <person name="Cannon C."/>
            <person name="Castanera R."/>
            <person name="Culley D.E."/>
            <person name="Daum C."/>
            <person name="Ezra D."/>
            <person name="Gonzalez J.B."/>
            <person name="Henrissat B."/>
            <person name="Kuo A."/>
            <person name="Liang C."/>
            <person name="Lipzen A."/>
            <person name="Lutzoni F."/>
            <person name="Magnuson J."/>
            <person name="Mondo S."/>
            <person name="Nolan M."/>
            <person name="Ohm R."/>
            <person name="Pangilinan J."/>
            <person name="Park H.-J.H."/>
            <person name="Ramirez L."/>
            <person name="Alfaro M."/>
            <person name="Sun H."/>
            <person name="Tritt A."/>
            <person name="Yoshinaga Y."/>
            <person name="Zwiers L.-H.L."/>
            <person name="Turgeon B.G."/>
            <person name="Goodwin S.B."/>
            <person name="Spatafora J.W."/>
            <person name="Crous P.W."/>
            <person name="Grigoriev I.V."/>
        </authorList>
    </citation>
    <scope>NUCLEOTIDE SEQUENCE [LARGE SCALE GENOMIC DNA]</scope>
    <source>
        <strain evidence="1 2">CBS 611.86</strain>
    </source>
</reference>
<evidence type="ECO:0000313" key="2">
    <source>
        <dbReference type="Proteomes" id="UP000481861"/>
    </source>
</evidence>
<accession>A0A7C8I8E6</accession>
<protein>
    <submittedName>
        <fullName evidence="1">Uncharacterized protein</fullName>
    </submittedName>
</protein>